<keyword evidence="1 4" id="KW-0479">Metal-binding</keyword>
<dbReference type="Proteomes" id="UP001431776">
    <property type="component" value="Unassembled WGS sequence"/>
</dbReference>
<dbReference type="InterPro" id="IPR013154">
    <property type="entry name" value="ADH-like_N"/>
</dbReference>
<reference evidence="6" key="1">
    <citation type="submission" date="2023-05" db="EMBL/GenBank/DDBJ databases">
        <title>Anaerotaeda fermentans gen. nov., sp. nov., a novel anaerobic planctomycete of the new family within the order Sedimentisphaerales isolated from Taman Peninsula, Russia.</title>
        <authorList>
            <person name="Khomyakova M.A."/>
            <person name="Merkel A.Y."/>
            <person name="Slobodkin A.I."/>
        </authorList>
    </citation>
    <scope>NUCLEOTIDE SEQUENCE</scope>
    <source>
        <strain evidence="6">M17dextr</strain>
    </source>
</reference>
<dbReference type="AlphaFoldDB" id="A0AAW6U351"/>
<gene>
    <name evidence="6" type="ORF">QJ522_13235</name>
</gene>
<name>A0AAW6U351_9BACT</name>
<evidence type="ECO:0000256" key="4">
    <source>
        <dbReference type="RuleBase" id="RU361277"/>
    </source>
</evidence>
<keyword evidence="3" id="KW-0560">Oxidoreductase</keyword>
<dbReference type="InterPro" id="IPR002328">
    <property type="entry name" value="ADH_Zn_CS"/>
</dbReference>
<dbReference type="InterPro" id="IPR013149">
    <property type="entry name" value="ADH-like_C"/>
</dbReference>
<dbReference type="SUPFAM" id="SSF50129">
    <property type="entry name" value="GroES-like"/>
    <property type="match status" value="1"/>
</dbReference>
<evidence type="ECO:0000313" key="6">
    <source>
        <dbReference type="EMBL" id="MDI6450016.1"/>
    </source>
</evidence>
<dbReference type="Pfam" id="PF00107">
    <property type="entry name" value="ADH_zinc_N"/>
    <property type="match status" value="1"/>
</dbReference>
<organism evidence="6 7">
    <name type="scientific">Anaerobaca lacustris</name>
    <dbReference type="NCBI Taxonomy" id="3044600"/>
    <lineage>
        <taxon>Bacteria</taxon>
        <taxon>Pseudomonadati</taxon>
        <taxon>Planctomycetota</taxon>
        <taxon>Phycisphaerae</taxon>
        <taxon>Sedimentisphaerales</taxon>
        <taxon>Anaerobacaceae</taxon>
        <taxon>Anaerobaca</taxon>
    </lineage>
</organism>
<comment type="caution">
    <text evidence="6">The sequence shown here is derived from an EMBL/GenBank/DDBJ whole genome shotgun (WGS) entry which is preliminary data.</text>
</comment>
<dbReference type="SUPFAM" id="SSF51735">
    <property type="entry name" value="NAD(P)-binding Rossmann-fold domains"/>
    <property type="match status" value="1"/>
</dbReference>
<dbReference type="GO" id="GO:0016616">
    <property type="term" value="F:oxidoreductase activity, acting on the CH-OH group of donors, NAD or NADP as acceptor"/>
    <property type="evidence" value="ECO:0007669"/>
    <property type="project" value="UniProtKB-ARBA"/>
</dbReference>
<evidence type="ECO:0000259" key="5">
    <source>
        <dbReference type="SMART" id="SM00829"/>
    </source>
</evidence>
<dbReference type="InterPro" id="IPR011032">
    <property type="entry name" value="GroES-like_sf"/>
</dbReference>
<protein>
    <submittedName>
        <fullName evidence="6">Galactitol-1-phosphate 5-dehydrogenase</fullName>
    </submittedName>
</protein>
<dbReference type="SMART" id="SM00829">
    <property type="entry name" value="PKS_ER"/>
    <property type="match status" value="1"/>
</dbReference>
<comment type="cofactor">
    <cofactor evidence="4">
        <name>Zn(2+)</name>
        <dbReference type="ChEBI" id="CHEBI:29105"/>
    </cofactor>
</comment>
<keyword evidence="7" id="KW-1185">Reference proteome</keyword>
<dbReference type="PANTHER" id="PTHR43401:SF2">
    <property type="entry name" value="L-THREONINE 3-DEHYDROGENASE"/>
    <property type="match status" value="1"/>
</dbReference>
<evidence type="ECO:0000256" key="1">
    <source>
        <dbReference type="ARBA" id="ARBA00022723"/>
    </source>
</evidence>
<dbReference type="PANTHER" id="PTHR43401">
    <property type="entry name" value="L-THREONINE 3-DEHYDROGENASE"/>
    <property type="match status" value="1"/>
</dbReference>
<dbReference type="Pfam" id="PF08240">
    <property type="entry name" value="ADH_N"/>
    <property type="match status" value="1"/>
</dbReference>
<accession>A0AAW6U351</accession>
<dbReference type="InterPro" id="IPR020843">
    <property type="entry name" value="ER"/>
</dbReference>
<evidence type="ECO:0000313" key="7">
    <source>
        <dbReference type="Proteomes" id="UP001431776"/>
    </source>
</evidence>
<evidence type="ECO:0000256" key="2">
    <source>
        <dbReference type="ARBA" id="ARBA00022833"/>
    </source>
</evidence>
<feature type="domain" description="Enoyl reductase (ER)" evidence="5">
    <location>
        <begin position="8"/>
        <end position="341"/>
    </location>
</feature>
<keyword evidence="2 4" id="KW-0862">Zinc</keyword>
<dbReference type="PROSITE" id="PS00059">
    <property type="entry name" value="ADH_ZINC"/>
    <property type="match status" value="1"/>
</dbReference>
<sequence length="343" mass="36549">MKALLYTGPHTLEYTDAPDPNVGDDDVLVHVRACGICGSDVQGYTGKTGRRLPPLIMGHEAAGVVERVGAHVTDFAPGDRVCFDSTVYCNKCPACRQGLFNRCVHRQVLGVSVPEFKRHGAFAEFVAVPHWIVAKLPDDMSFVQAALLEPASIGTHAANRSPIADAETAVVIGAGTIGLFILQAAKLRGAKRTVACDISDFRLDLARRVGADECVNSKSRPLKDAVADLTDSRGADVTFEAVGFAETFRQAVAITRTGGSVVAVGNLAKEAEFNLQELVSRELTFAGSYASSGEFRTCIDLIASGRIDVGPLVSEVLPLSDGPSAFRRLLDGKENLLKIVLEP</sequence>
<dbReference type="CDD" id="cd08236">
    <property type="entry name" value="sugar_DH"/>
    <property type="match status" value="1"/>
</dbReference>
<dbReference type="Gene3D" id="3.90.180.10">
    <property type="entry name" value="Medium-chain alcohol dehydrogenases, catalytic domain"/>
    <property type="match status" value="1"/>
</dbReference>
<comment type="similarity">
    <text evidence="4">Belongs to the zinc-containing alcohol dehydrogenase family.</text>
</comment>
<dbReference type="RefSeq" id="WP_349245424.1">
    <property type="nucleotide sequence ID" value="NZ_JASCXX010000015.1"/>
</dbReference>
<proteinExistence type="inferred from homology"/>
<evidence type="ECO:0000256" key="3">
    <source>
        <dbReference type="ARBA" id="ARBA00023002"/>
    </source>
</evidence>
<dbReference type="InterPro" id="IPR036291">
    <property type="entry name" value="NAD(P)-bd_dom_sf"/>
</dbReference>
<dbReference type="Gene3D" id="3.40.50.720">
    <property type="entry name" value="NAD(P)-binding Rossmann-like Domain"/>
    <property type="match status" value="1"/>
</dbReference>
<dbReference type="EMBL" id="JASCXX010000015">
    <property type="protein sequence ID" value="MDI6450016.1"/>
    <property type="molecule type" value="Genomic_DNA"/>
</dbReference>
<dbReference type="GO" id="GO:0008270">
    <property type="term" value="F:zinc ion binding"/>
    <property type="evidence" value="ECO:0007669"/>
    <property type="project" value="InterPro"/>
</dbReference>
<dbReference type="InterPro" id="IPR050129">
    <property type="entry name" value="Zn_alcohol_dh"/>
</dbReference>